<protein>
    <submittedName>
        <fullName evidence="2">Uncharacterized protein</fullName>
    </submittedName>
</protein>
<feature type="compositionally biased region" description="Basic and acidic residues" evidence="1">
    <location>
        <begin position="53"/>
        <end position="64"/>
    </location>
</feature>
<evidence type="ECO:0000256" key="1">
    <source>
        <dbReference type="SAM" id="MobiDB-lite"/>
    </source>
</evidence>
<feature type="compositionally biased region" description="Basic and acidic residues" evidence="1">
    <location>
        <begin position="84"/>
        <end position="95"/>
    </location>
</feature>
<dbReference type="EMBL" id="QGGH01000003">
    <property type="protein sequence ID" value="PWJ91760.1"/>
    <property type="molecule type" value="Genomic_DNA"/>
</dbReference>
<organism evidence="2 3">
    <name type="scientific">Rhizobium loti</name>
    <name type="common">Mesorhizobium loti</name>
    <dbReference type="NCBI Taxonomy" id="381"/>
    <lineage>
        <taxon>Bacteria</taxon>
        <taxon>Pseudomonadati</taxon>
        <taxon>Pseudomonadota</taxon>
        <taxon>Alphaproteobacteria</taxon>
        <taxon>Hyphomicrobiales</taxon>
        <taxon>Phyllobacteriaceae</taxon>
        <taxon>Mesorhizobium</taxon>
    </lineage>
</organism>
<gene>
    <name evidence="2" type="ORF">C8D77_103459</name>
</gene>
<feature type="region of interest" description="Disordered" evidence="1">
    <location>
        <begin position="1"/>
        <end position="119"/>
    </location>
</feature>
<dbReference type="Proteomes" id="UP000245631">
    <property type="component" value="Unassembled WGS sequence"/>
</dbReference>
<accession>A0A8E2WGH5</accession>
<reference evidence="2 3" key="1">
    <citation type="submission" date="2018-05" db="EMBL/GenBank/DDBJ databases">
        <title>Genomic Encyclopedia of Type Strains, Phase IV (KMG-IV): sequencing the most valuable type-strain genomes for metagenomic binning, comparative biology and taxonomic classification.</title>
        <authorList>
            <person name="Goeker M."/>
        </authorList>
    </citation>
    <scope>NUCLEOTIDE SEQUENCE [LARGE SCALE GENOMIC DNA]</scope>
    <source>
        <strain evidence="2 3">DSM 2626</strain>
    </source>
</reference>
<dbReference type="AlphaFoldDB" id="A0A8E2WGH5"/>
<comment type="caution">
    <text evidence="2">The sequence shown here is derived from an EMBL/GenBank/DDBJ whole genome shotgun (WGS) entry which is preliminary data.</text>
</comment>
<feature type="compositionally biased region" description="Basic and acidic residues" evidence="1">
    <location>
        <begin position="1"/>
        <end position="15"/>
    </location>
</feature>
<evidence type="ECO:0000313" key="2">
    <source>
        <dbReference type="EMBL" id="PWJ91760.1"/>
    </source>
</evidence>
<name>A0A8E2WGH5_RHILI</name>
<proteinExistence type="predicted"/>
<sequence length="190" mass="20981">MDEEHPLPTGERHDQSANSGPETKPDARDDAPGNESLAAFTPILKLMGQHGHAAGEHRSTREPLQKAGNDQNWSARCEAAQQRGKAEGHGGDDHNPFAAETVGQRPRRHQHRGAGNGVGIHDPLQILEIGGEHAFQFRKDHRYAGDFETEQQRGKAGPHKRNGVSLNLKPHIDHFLSELQAMLFKLPSMR</sequence>
<evidence type="ECO:0000313" key="3">
    <source>
        <dbReference type="Proteomes" id="UP000245631"/>
    </source>
</evidence>